<evidence type="ECO:0000313" key="3">
    <source>
        <dbReference type="Proteomes" id="UP001183176"/>
    </source>
</evidence>
<evidence type="ECO:0000313" key="2">
    <source>
        <dbReference type="EMBL" id="MDT0262074.1"/>
    </source>
</evidence>
<name>A0ABU2JBN6_9ACTN</name>
<proteinExistence type="predicted"/>
<dbReference type="InterPro" id="IPR036291">
    <property type="entry name" value="NAD(P)-bd_dom_sf"/>
</dbReference>
<dbReference type="PANTHER" id="PTHR12126">
    <property type="entry name" value="NADH-UBIQUINONE OXIDOREDUCTASE 39 KDA SUBUNIT-RELATED"/>
    <property type="match status" value="1"/>
</dbReference>
<dbReference type="CDD" id="cd08946">
    <property type="entry name" value="SDR_e"/>
    <property type="match status" value="1"/>
</dbReference>
<dbReference type="InterPro" id="IPR001509">
    <property type="entry name" value="Epimerase_deHydtase"/>
</dbReference>
<evidence type="ECO:0000259" key="1">
    <source>
        <dbReference type="Pfam" id="PF01370"/>
    </source>
</evidence>
<dbReference type="Gene3D" id="3.40.50.720">
    <property type="entry name" value="NAD(P)-binding Rossmann-like Domain"/>
    <property type="match status" value="1"/>
</dbReference>
<organism evidence="2 3">
    <name type="scientific">Jatrophihabitans lederbergiae</name>
    <dbReference type="NCBI Taxonomy" id="3075547"/>
    <lineage>
        <taxon>Bacteria</taxon>
        <taxon>Bacillati</taxon>
        <taxon>Actinomycetota</taxon>
        <taxon>Actinomycetes</taxon>
        <taxon>Jatrophihabitantales</taxon>
        <taxon>Jatrophihabitantaceae</taxon>
        <taxon>Jatrophihabitans</taxon>
    </lineage>
</organism>
<feature type="domain" description="NAD-dependent epimerase/dehydratase" evidence="1">
    <location>
        <begin position="5"/>
        <end position="179"/>
    </location>
</feature>
<reference evidence="3" key="1">
    <citation type="submission" date="2023-07" db="EMBL/GenBank/DDBJ databases">
        <title>30 novel species of actinomycetes from the DSMZ collection.</title>
        <authorList>
            <person name="Nouioui I."/>
        </authorList>
    </citation>
    <scope>NUCLEOTIDE SEQUENCE [LARGE SCALE GENOMIC DNA]</scope>
    <source>
        <strain evidence="3">DSM 44399</strain>
    </source>
</reference>
<dbReference type="InterPro" id="IPR051207">
    <property type="entry name" value="ComplexI_NDUFA9_subunit"/>
</dbReference>
<dbReference type="Proteomes" id="UP001183176">
    <property type="component" value="Unassembled WGS sequence"/>
</dbReference>
<dbReference type="EMBL" id="JAVREH010000013">
    <property type="protein sequence ID" value="MDT0262074.1"/>
    <property type="molecule type" value="Genomic_DNA"/>
</dbReference>
<accession>A0ABU2JBN6</accession>
<dbReference type="PANTHER" id="PTHR12126:SF11">
    <property type="entry name" value="NADH DEHYDROGENASE [UBIQUINONE] 1 ALPHA SUBCOMPLEX SUBUNIT 9, MITOCHONDRIAL"/>
    <property type="match status" value="1"/>
</dbReference>
<dbReference type="RefSeq" id="WP_311423225.1">
    <property type="nucleotide sequence ID" value="NZ_JAVREH010000013.1"/>
</dbReference>
<sequence length="303" mass="32414">MTARVLVLGGSGFIGSAVVQALLRRGAETRTSPAPRLNAVTALDAAECARHARARPELHVMLDWANVVVNTAGLSDAGSCEESELNAANAAMPAMIARLARDAGVQRFLHVSSAAVQGDRLVLDSSEDMQPFSPYSRSKALGERLLLDLGWPGLVLYRPQGVHGPGRQVTRSLTRLARSPLASVAAPGDQPTPQAPVANVADATAFLALTQRTPPRIVLHPWEGLTTASLLQHLGGRRPVRIPAVCARYIVAALRTVGRRHPRTAANARRVQMMWFGQAVEPSWMTDAGWRPVTDLLMGVATC</sequence>
<comment type="caution">
    <text evidence="2">The sequence shown here is derived from an EMBL/GenBank/DDBJ whole genome shotgun (WGS) entry which is preliminary data.</text>
</comment>
<keyword evidence="3" id="KW-1185">Reference proteome</keyword>
<gene>
    <name evidence="2" type="ORF">RM423_11775</name>
</gene>
<dbReference type="Pfam" id="PF01370">
    <property type="entry name" value="Epimerase"/>
    <property type="match status" value="1"/>
</dbReference>
<dbReference type="SUPFAM" id="SSF51735">
    <property type="entry name" value="NAD(P)-binding Rossmann-fold domains"/>
    <property type="match status" value="1"/>
</dbReference>
<protein>
    <submittedName>
        <fullName evidence="2">NAD(P)-dependent oxidoreductase</fullName>
    </submittedName>
</protein>